<gene>
    <name evidence="2" type="ORF">V5N11_020030</name>
</gene>
<reference evidence="2 3" key="1">
    <citation type="submission" date="2024-04" db="EMBL/GenBank/DDBJ databases">
        <title>Genome assembly C_amara_ONT_v2.</title>
        <authorList>
            <person name="Yant L."/>
            <person name="Moore C."/>
            <person name="Slenker M."/>
        </authorList>
    </citation>
    <scope>NUCLEOTIDE SEQUENCE [LARGE SCALE GENOMIC DNA]</scope>
    <source>
        <tissue evidence="2">Leaf</tissue>
    </source>
</reference>
<dbReference type="Proteomes" id="UP001558713">
    <property type="component" value="Unassembled WGS sequence"/>
</dbReference>
<evidence type="ECO:0000313" key="3">
    <source>
        <dbReference type="Proteomes" id="UP001558713"/>
    </source>
</evidence>
<dbReference type="InterPro" id="IPR054722">
    <property type="entry name" value="PolX-like_BBD"/>
</dbReference>
<organism evidence="2 3">
    <name type="scientific">Cardamine amara subsp. amara</name>
    <dbReference type="NCBI Taxonomy" id="228776"/>
    <lineage>
        <taxon>Eukaryota</taxon>
        <taxon>Viridiplantae</taxon>
        <taxon>Streptophyta</taxon>
        <taxon>Embryophyta</taxon>
        <taxon>Tracheophyta</taxon>
        <taxon>Spermatophyta</taxon>
        <taxon>Magnoliopsida</taxon>
        <taxon>eudicotyledons</taxon>
        <taxon>Gunneridae</taxon>
        <taxon>Pentapetalae</taxon>
        <taxon>rosids</taxon>
        <taxon>malvids</taxon>
        <taxon>Brassicales</taxon>
        <taxon>Brassicaceae</taxon>
        <taxon>Cardamineae</taxon>
        <taxon>Cardamine</taxon>
    </lineage>
</organism>
<evidence type="ECO:0000313" key="2">
    <source>
        <dbReference type="EMBL" id="KAL1194906.1"/>
    </source>
</evidence>
<comment type="caution">
    <text evidence="2">The sequence shown here is derived from an EMBL/GenBank/DDBJ whole genome shotgun (WGS) entry which is preliminary data.</text>
</comment>
<accession>A0ABD0ZJU0</accession>
<dbReference type="EMBL" id="JBANAX010000741">
    <property type="protein sequence ID" value="KAL1194906.1"/>
    <property type="molecule type" value="Genomic_DNA"/>
</dbReference>
<proteinExistence type="predicted"/>
<sequence length="128" mass="13906">MNAAMLSDSSTWLIDSGTSYHMTTDLGNLVAHNPYGGGDDVLLGDGSALPITHSGSFSLPSYTKPFFLKNVLCVPSLDKNLISIFQLCTTNGVVVTFTPTYFQVKDLQTGALRLEGKPKDGTYEWPRQ</sequence>
<name>A0ABD0ZJU0_CARAN</name>
<dbReference type="AlphaFoldDB" id="A0ABD0ZJU0"/>
<evidence type="ECO:0000259" key="1">
    <source>
        <dbReference type="Pfam" id="PF22936"/>
    </source>
</evidence>
<feature type="domain" description="Retrovirus-related Pol polyprotein from transposon TNT 1-94-like beta-barrel" evidence="1">
    <location>
        <begin position="12"/>
        <end position="90"/>
    </location>
</feature>
<dbReference type="Pfam" id="PF22936">
    <property type="entry name" value="Pol_BBD"/>
    <property type="match status" value="1"/>
</dbReference>
<keyword evidence="3" id="KW-1185">Reference proteome</keyword>
<protein>
    <submittedName>
        <fullName evidence="2">Retrovirus-related Pol polyprotein from transposon RE1</fullName>
    </submittedName>
</protein>